<evidence type="ECO:0000313" key="4">
    <source>
        <dbReference type="Proteomes" id="UP000032027"/>
    </source>
</evidence>
<dbReference type="HOGENOM" id="CLU_009583_2_2_2"/>
<sequence length="367" mass="42362">MKILVVTGRFGNVFTGGIERVSYEVTKRLGKKHEIQVIAHKRFQDENTTTEFPIVTISSFNVPKTNFWVYYYLYKKKQLVKKHIKNFQPDILYAHNPYDTYASIGLGVPVVSHIHSLYTENFITQDSLRTFLPKIYWNWFWKFRLHVENEALSKSNLVITYSDYLAELAKKRGAKKIKIIPNGIDTKIFCTSGKKSNLLKKPSVIFIGRIEKIKGIDYLIEAARQLSEINFYLIGEQKDKYDFPKNMILLGKKHPNQIPEFLRSADIFINPVLRDGFEIVNIEAMACGIPVITTDNFERSKIYKGVTFFIKSNDTNSIVFAIKKLLTDSSLVDNFISKGLNFSSQYDWDGISPQIEKELVKINLGNK</sequence>
<dbReference type="SUPFAM" id="SSF53756">
    <property type="entry name" value="UDP-Glycosyltransferase/glycogen phosphorylase"/>
    <property type="match status" value="1"/>
</dbReference>
<reference evidence="4" key="1">
    <citation type="submission" date="2015-02" db="EMBL/GenBank/DDBJ databases">
        <title>Characterization of two novel Thaumarchaeota isolated from the Northern Adriatic Sea.</title>
        <authorList>
            <person name="Bayer B."/>
            <person name="Vojvoda J."/>
            <person name="Offre P."/>
            <person name="Srivastava A."/>
            <person name="Elisabeth N."/>
            <person name="Garcia J.A.L."/>
            <person name="Schleper C."/>
            <person name="Herndl G.J."/>
        </authorList>
    </citation>
    <scope>NUCLEOTIDE SEQUENCE [LARGE SCALE GENOMIC DNA]</scope>
    <source>
        <strain evidence="4">D3C</strain>
    </source>
</reference>
<dbReference type="PANTHER" id="PTHR45947">
    <property type="entry name" value="SULFOQUINOVOSYL TRANSFERASE SQD2"/>
    <property type="match status" value="1"/>
</dbReference>
<dbReference type="OrthoDB" id="132546at2157"/>
<protein>
    <submittedName>
        <fullName evidence="3">Putative Phosphatidylinositol N-acetylglucosaminyltransferase</fullName>
        <ecNumber evidence="3">2.4.1.198</ecNumber>
    </submittedName>
</protein>
<keyword evidence="3" id="KW-0808">Transferase</keyword>
<dbReference type="EC" id="2.4.1.198" evidence="3"/>
<dbReference type="Pfam" id="PF13439">
    <property type="entry name" value="Glyco_transf_4"/>
    <property type="match status" value="1"/>
</dbReference>
<evidence type="ECO:0000259" key="1">
    <source>
        <dbReference type="Pfam" id="PF00534"/>
    </source>
</evidence>
<name>A0A0C5BT48_9ARCH</name>
<gene>
    <name evidence="3" type="ORF">NPIRD3C_0102</name>
</gene>
<evidence type="ECO:0000313" key="3">
    <source>
        <dbReference type="EMBL" id="AJM91324.1"/>
    </source>
</evidence>
<accession>A0A0C5BT48</accession>
<proteinExistence type="predicted"/>
<keyword evidence="3" id="KW-0328">Glycosyltransferase</keyword>
<reference evidence="3 4" key="3">
    <citation type="journal article" date="2019" name="Int. J. Syst. Evol. Microbiol.">
        <title>Nitrosopumilus adriaticus sp. nov. and Nitrosopumilus piranensis sp. nov., two ammonia-oxidizing archaea from the Adriatic Sea and members of the class Nitrososphaeria.</title>
        <authorList>
            <person name="Bayer B."/>
            <person name="Vojvoda J."/>
            <person name="Reinthaler T."/>
            <person name="Reyes C."/>
            <person name="Pinto M."/>
            <person name="Herndl G.J."/>
        </authorList>
    </citation>
    <scope>NUCLEOTIDE SEQUENCE [LARGE SCALE GENOMIC DNA]</scope>
    <source>
        <strain evidence="3 4">D3C</strain>
    </source>
</reference>
<dbReference type="PATRIC" id="fig|1582439.9.peg.101"/>
<dbReference type="CDD" id="cd03801">
    <property type="entry name" value="GT4_PimA-like"/>
    <property type="match status" value="1"/>
</dbReference>
<dbReference type="GO" id="GO:0017176">
    <property type="term" value="F:phosphatidylinositol N-acetylglucosaminyltransferase activity"/>
    <property type="evidence" value="ECO:0007669"/>
    <property type="project" value="UniProtKB-EC"/>
</dbReference>
<dbReference type="Pfam" id="PF00534">
    <property type="entry name" value="Glycos_transf_1"/>
    <property type="match status" value="1"/>
</dbReference>
<dbReference type="InterPro" id="IPR028098">
    <property type="entry name" value="Glyco_trans_4-like_N"/>
</dbReference>
<dbReference type="InterPro" id="IPR001296">
    <property type="entry name" value="Glyco_trans_1"/>
</dbReference>
<dbReference type="InterPro" id="IPR050194">
    <property type="entry name" value="Glycosyltransferase_grp1"/>
</dbReference>
<dbReference type="EMBL" id="CP010868">
    <property type="protein sequence ID" value="AJM91324.1"/>
    <property type="molecule type" value="Genomic_DNA"/>
</dbReference>
<dbReference type="GeneID" id="41599276"/>
<feature type="domain" description="Glycosyl transferase family 1" evidence="1">
    <location>
        <begin position="198"/>
        <end position="339"/>
    </location>
</feature>
<dbReference type="RefSeq" id="WP_148702351.1">
    <property type="nucleotide sequence ID" value="NZ_CP010868.1"/>
</dbReference>
<dbReference type="Gene3D" id="3.40.50.2000">
    <property type="entry name" value="Glycogen Phosphorylase B"/>
    <property type="match status" value="2"/>
</dbReference>
<keyword evidence="4" id="KW-1185">Reference proteome</keyword>
<feature type="domain" description="Glycosyltransferase subfamily 4-like N-terminal" evidence="2">
    <location>
        <begin position="16"/>
        <end position="187"/>
    </location>
</feature>
<organism evidence="3 4">
    <name type="scientific">Nitrosopumilus piranensis</name>
    <dbReference type="NCBI Taxonomy" id="1582439"/>
    <lineage>
        <taxon>Archaea</taxon>
        <taxon>Nitrososphaerota</taxon>
        <taxon>Nitrososphaeria</taxon>
        <taxon>Nitrosopumilales</taxon>
        <taxon>Nitrosopumilaceae</taxon>
        <taxon>Nitrosopumilus</taxon>
    </lineage>
</organism>
<reference evidence="3 4" key="2">
    <citation type="journal article" date="2016" name="ISME J.">
        <title>Physiological and genomic characterization of two novel marine thaumarchaeal strains indicates niche differentiation.</title>
        <authorList>
            <person name="Bayer B."/>
            <person name="Vojvoda J."/>
            <person name="Offre P."/>
            <person name="Alves R.J."/>
            <person name="Elisabeth N.H."/>
            <person name="Garcia J.A."/>
            <person name="Volland J.M."/>
            <person name="Srivastava A."/>
            <person name="Schleper C."/>
            <person name="Herndl G.J."/>
        </authorList>
    </citation>
    <scope>NUCLEOTIDE SEQUENCE [LARGE SCALE GENOMIC DNA]</scope>
    <source>
        <strain evidence="3 4">D3C</strain>
    </source>
</reference>
<dbReference type="PANTHER" id="PTHR45947:SF3">
    <property type="entry name" value="SULFOQUINOVOSYL TRANSFERASE SQD2"/>
    <property type="match status" value="1"/>
</dbReference>
<dbReference type="KEGG" id="nid:NPIRD3C_0102"/>
<dbReference type="AlphaFoldDB" id="A0A0C5BT48"/>
<dbReference type="STRING" id="1582439.NPIRD3C_0102"/>
<evidence type="ECO:0000259" key="2">
    <source>
        <dbReference type="Pfam" id="PF13439"/>
    </source>
</evidence>
<dbReference type="Proteomes" id="UP000032027">
    <property type="component" value="Chromosome"/>
</dbReference>